<dbReference type="Proteomes" id="UP000759131">
    <property type="component" value="Unassembled WGS sequence"/>
</dbReference>
<dbReference type="Gene3D" id="1.10.720.60">
    <property type="match status" value="1"/>
</dbReference>
<sequence>SRSSNVGGHQIHVSNDLHRAVREILALCLLHEIHVLCESLRNDPSFVVPGNDGHDLLVLRQNLAQSHDLVDFDAGLPFREIPGILDVLQNWGQNVPDFHHFDFPYELMATKKVRKRKPRAIICDIEGTTTSVKYWGECLVPYIKFNTKICLKSRWDAPLLMDLINNLRISTAADNENGANIPAIADTDRSRDVIIETVSNNVIHQMNNRRYGKALQHLQLYVWYYGYQKNDFKGHVFEDVSRAFNQWHNFQNLKVYVYSSGVYLSQKLLFSCSVKGNLTPLIRDYFDVETYGSKTSGDKLNAAKGVGCDVLLAIRPFNRELTEEEKQGLDTIESFDDIAFT</sequence>
<dbReference type="PANTHER" id="PTHR20371:SF1">
    <property type="entry name" value="ENOLASE-PHOSPHATASE E1"/>
    <property type="match status" value="1"/>
</dbReference>
<dbReference type="InterPro" id="IPR023214">
    <property type="entry name" value="HAD_sf"/>
</dbReference>
<dbReference type="PANTHER" id="PTHR20371">
    <property type="entry name" value="ENOLASE-PHOSPHATASE E1"/>
    <property type="match status" value="1"/>
</dbReference>
<dbReference type="OrthoDB" id="6494414at2759"/>
<protein>
    <recommendedName>
        <fullName evidence="3">Enolase-phosphatase E1</fullName>
    </recommendedName>
</protein>
<dbReference type="EMBL" id="CAJPIZ010010969">
    <property type="protein sequence ID" value="CAG2112865.1"/>
    <property type="molecule type" value="Genomic_DNA"/>
</dbReference>
<name>A0A7R9L218_9ACAR</name>
<evidence type="ECO:0000313" key="1">
    <source>
        <dbReference type="EMBL" id="CAD7632435.1"/>
    </source>
</evidence>
<dbReference type="InterPro" id="IPR036412">
    <property type="entry name" value="HAD-like_sf"/>
</dbReference>
<evidence type="ECO:0008006" key="3">
    <source>
        <dbReference type="Google" id="ProtNLM"/>
    </source>
</evidence>
<dbReference type="GO" id="GO:0019509">
    <property type="term" value="P:L-methionine salvage from methylthioadenosine"/>
    <property type="evidence" value="ECO:0007669"/>
    <property type="project" value="TreeGrafter"/>
</dbReference>
<evidence type="ECO:0000313" key="2">
    <source>
        <dbReference type="Proteomes" id="UP000759131"/>
    </source>
</evidence>
<feature type="non-terminal residue" evidence="1">
    <location>
        <position position="341"/>
    </location>
</feature>
<dbReference type="EMBL" id="OC865544">
    <property type="protein sequence ID" value="CAD7632435.1"/>
    <property type="molecule type" value="Genomic_DNA"/>
</dbReference>
<gene>
    <name evidence="1" type="ORF">OSB1V03_LOCUS12838</name>
</gene>
<keyword evidence="2" id="KW-1185">Reference proteome</keyword>
<accession>A0A7R9L218</accession>
<dbReference type="AlphaFoldDB" id="A0A7R9L218"/>
<dbReference type="SUPFAM" id="SSF56784">
    <property type="entry name" value="HAD-like"/>
    <property type="match status" value="1"/>
</dbReference>
<dbReference type="GO" id="GO:0043874">
    <property type="term" value="F:acireductone synthase activity"/>
    <property type="evidence" value="ECO:0007669"/>
    <property type="project" value="TreeGrafter"/>
</dbReference>
<reference evidence="1" key="1">
    <citation type="submission" date="2020-11" db="EMBL/GenBank/DDBJ databases">
        <authorList>
            <person name="Tran Van P."/>
        </authorList>
    </citation>
    <scope>NUCLEOTIDE SEQUENCE</scope>
</reference>
<proteinExistence type="predicted"/>
<organism evidence="1">
    <name type="scientific">Medioppia subpectinata</name>
    <dbReference type="NCBI Taxonomy" id="1979941"/>
    <lineage>
        <taxon>Eukaryota</taxon>
        <taxon>Metazoa</taxon>
        <taxon>Ecdysozoa</taxon>
        <taxon>Arthropoda</taxon>
        <taxon>Chelicerata</taxon>
        <taxon>Arachnida</taxon>
        <taxon>Acari</taxon>
        <taxon>Acariformes</taxon>
        <taxon>Sarcoptiformes</taxon>
        <taxon>Oribatida</taxon>
        <taxon>Brachypylina</taxon>
        <taxon>Oppioidea</taxon>
        <taxon>Oppiidae</taxon>
        <taxon>Medioppia</taxon>
    </lineage>
</organism>
<dbReference type="Gene3D" id="3.40.50.1000">
    <property type="entry name" value="HAD superfamily/HAD-like"/>
    <property type="match status" value="2"/>
</dbReference>